<proteinExistence type="predicted"/>
<name>A0ABW2SME6_9ACTO</name>
<dbReference type="Proteomes" id="UP001596527">
    <property type="component" value="Unassembled WGS sequence"/>
</dbReference>
<keyword evidence="2" id="KW-1185">Reference proteome</keyword>
<gene>
    <name evidence="1" type="ORF">ACFQWG_07290</name>
</gene>
<reference evidence="2" key="1">
    <citation type="journal article" date="2019" name="Int. J. Syst. Evol. Microbiol.">
        <title>The Global Catalogue of Microorganisms (GCM) 10K type strain sequencing project: providing services to taxonomists for standard genome sequencing and annotation.</title>
        <authorList>
            <consortium name="The Broad Institute Genomics Platform"/>
            <consortium name="The Broad Institute Genome Sequencing Center for Infectious Disease"/>
            <person name="Wu L."/>
            <person name="Ma J."/>
        </authorList>
    </citation>
    <scope>NUCLEOTIDE SEQUENCE [LARGE SCALE GENOMIC DNA]</scope>
    <source>
        <strain evidence="2">CCUG 56698</strain>
    </source>
</reference>
<dbReference type="RefSeq" id="WP_380973759.1">
    <property type="nucleotide sequence ID" value="NZ_JBHTEF010000001.1"/>
</dbReference>
<evidence type="ECO:0000313" key="2">
    <source>
        <dbReference type="Proteomes" id="UP001596527"/>
    </source>
</evidence>
<protein>
    <submittedName>
        <fullName evidence="1">Uncharacterized protein</fullName>
    </submittedName>
</protein>
<dbReference type="EMBL" id="JBHTEF010000001">
    <property type="protein sequence ID" value="MFC7581001.1"/>
    <property type="molecule type" value="Genomic_DNA"/>
</dbReference>
<comment type="caution">
    <text evidence="1">The sequence shown here is derived from an EMBL/GenBank/DDBJ whole genome shotgun (WGS) entry which is preliminary data.</text>
</comment>
<sequence length="216" mass="22701">MDSSPSEDGTYWTVAAVAGLPPSVPSGCLGQIQQGQWADDDCPLIGPLPADTDPEENSFTPPSTADILYQALATAHVSPAGLAVQPADWSYTGVPTLVHALDTEQTLTVTVLGYTVPIRLHADSFAFDFQDGNAPLVTADPGAPWPDTTNQHTYTTAAGAQTISLITTWAATVTNPFTGETLSVPGIIQTRETSSAFEVRTSHTVVTDTAEHLQGH</sequence>
<evidence type="ECO:0000313" key="1">
    <source>
        <dbReference type="EMBL" id="MFC7581001.1"/>
    </source>
</evidence>
<accession>A0ABW2SME6</accession>
<organism evidence="1 2">
    <name type="scientific">Schaalia naturae</name>
    <dbReference type="NCBI Taxonomy" id="635203"/>
    <lineage>
        <taxon>Bacteria</taxon>
        <taxon>Bacillati</taxon>
        <taxon>Actinomycetota</taxon>
        <taxon>Actinomycetes</taxon>
        <taxon>Actinomycetales</taxon>
        <taxon>Actinomycetaceae</taxon>
        <taxon>Schaalia</taxon>
    </lineage>
</organism>